<gene>
    <name evidence="2" type="ORF">MOP44_02230</name>
</gene>
<feature type="transmembrane region" description="Helical" evidence="1">
    <location>
        <begin position="529"/>
        <end position="555"/>
    </location>
</feature>
<dbReference type="AlphaFoldDB" id="A0A9J7BY97"/>
<keyword evidence="1" id="KW-1133">Transmembrane helix</keyword>
<feature type="transmembrane region" description="Helical" evidence="1">
    <location>
        <begin position="334"/>
        <end position="354"/>
    </location>
</feature>
<feature type="transmembrane region" description="Helical" evidence="1">
    <location>
        <begin position="36"/>
        <end position="54"/>
    </location>
</feature>
<feature type="transmembrane region" description="Helical" evidence="1">
    <location>
        <begin position="939"/>
        <end position="957"/>
    </location>
</feature>
<evidence type="ECO:0000313" key="2">
    <source>
        <dbReference type="EMBL" id="UWZ87090.1"/>
    </source>
</evidence>
<name>A0A9J7BY97_9BACT</name>
<dbReference type="KEGG" id="orp:MOP44_02230"/>
<keyword evidence="1" id="KW-0472">Membrane</keyword>
<protein>
    <submittedName>
        <fullName evidence="2">Efflux RND transporter permease subunit</fullName>
    </submittedName>
</protein>
<feature type="transmembrane region" description="Helical" evidence="1">
    <location>
        <begin position="431"/>
        <end position="452"/>
    </location>
</feature>
<dbReference type="Gene3D" id="3.30.2090.10">
    <property type="entry name" value="Multidrug efflux transporter AcrB TolC docking domain, DN and DC subdomains"/>
    <property type="match status" value="2"/>
</dbReference>
<evidence type="ECO:0000313" key="3">
    <source>
        <dbReference type="Proteomes" id="UP001059380"/>
    </source>
</evidence>
<reference evidence="2" key="1">
    <citation type="submission" date="2021-04" db="EMBL/GenBank/DDBJ databases">
        <title>Phylogenetic analysis of Acidobacteriaceae.</title>
        <authorList>
            <person name="Qiu L."/>
            <person name="Zhang Q."/>
        </authorList>
    </citation>
    <scope>NUCLEOTIDE SEQUENCE</scope>
    <source>
        <strain evidence="2">DSM 25168</strain>
    </source>
</reference>
<dbReference type="SUPFAM" id="SSF82693">
    <property type="entry name" value="Multidrug efflux transporter AcrB pore domain, PN1, PN2, PC1 and PC2 subdomains"/>
    <property type="match status" value="2"/>
</dbReference>
<keyword evidence="1" id="KW-0812">Transmembrane</keyword>
<evidence type="ECO:0000256" key="1">
    <source>
        <dbReference type="SAM" id="Phobius"/>
    </source>
</evidence>
<dbReference type="PANTHER" id="PTHR32063:SF8">
    <property type="entry name" value="CATION EFFLUX PROTEIN"/>
    <property type="match status" value="1"/>
</dbReference>
<dbReference type="Proteomes" id="UP001059380">
    <property type="component" value="Chromosome"/>
</dbReference>
<feature type="transmembrane region" description="Helical" evidence="1">
    <location>
        <begin position="963"/>
        <end position="989"/>
    </location>
</feature>
<dbReference type="Pfam" id="PF00873">
    <property type="entry name" value="ACR_tran"/>
    <property type="match status" value="1"/>
</dbReference>
<proteinExistence type="predicted"/>
<dbReference type="Gene3D" id="3.30.70.1440">
    <property type="entry name" value="Multidrug efflux transporter AcrB pore domain"/>
    <property type="match status" value="1"/>
</dbReference>
<dbReference type="Gene3D" id="3.30.70.1320">
    <property type="entry name" value="Multidrug efflux transporter AcrB pore domain like"/>
    <property type="match status" value="1"/>
</dbReference>
<dbReference type="Gene3D" id="1.20.1640.10">
    <property type="entry name" value="Multidrug efflux transporter AcrB transmembrane domain"/>
    <property type="match status" value="2"/>
</dbReference>
<feature type="transmembrane region" description="Helical" evidence="1">
    <location>
        <begin position="458"/>
        <end position="477"/>
    </location>
</feature>
<dbReference type="PANTHER" id="PTHR32063">
    <property type="match status" value="1"/>
</dbReference>
<feature type="transmembrane region" description="Helical" evidence="1">
    <location>
        <begin position="360"/>
        <end position="380"/>
    </location>
</feature>
<feature type="transmembrane region" description="Helical" evidence="1">
    <location>
        <begin position="12"/>
        <end position="30"/>
    </location>
</feature>
<dbReference type="GO" id="GO:0042910">
    <property type="term" value="F:xenobiotic transmembrane transporter activity"/>
    <property type="evidence" value="ECO:0007669"/>
    <property type="project" value="TreeGrafter"/>
</dbReference>
<dbReference type="InterPro" id="IPR027463">
    <property type="entry name" value="AcrB_DN_DC_subdom"/>
</dbReference>
<dbReference type="InterPro" id="IPR001036">
    <property type="entry name" value="Acrflvin-R"/>
</dbReference>
<sequence>MWIVRLALRRPYTFVVFAFLILIVGVFSIESMPTDIFPNINIPIVTVVWSFNGLSAEQMANRIVSSSERGMTTTVNDIEHIESNSLNGIAVIKVFFQPHVNVANAVAQVTSISQVMLRQLPPGTNPPFIIQYNASSVPVLQLGLSGEGLDEQRLFDTGQNTIRTQLATVEGAQTPYPYGGKQRQIQVDLDLNALQAKGLSPSDVVNAINAQNVIAPAGTMKIDRFEYAIETNSTPEVVAHLNQLPIKAVNGAIIYIRDVAHVRDGSPPQTNIVRVDGRRAILMSILKVGSSSTLEIIDGVRSKIEGIKGQLPEQLKISTLSDQGIFVRGAIEGVVREGIIAACLTGVMILVFLGSWRSTLIIAVSIPLSILCSLACLAALGETINIMTLGGLALAVGILVDDATVEIENINRNLEAGKEIEQAILDGAAQIATPALVSTLAICIVFVPMFFLSGVSKYLFVPMAEAVVFAMLASYLLSRTVVPTMARYLLHEHDDAESARKQASRNPFTRFQLAFEERFEKIRIGYLRFLTLAVHHAGIFLVLFVIFAIASVGILTPFLGQDFFPTVDSGSFKIHVRAHTGTRIEETAALCDHIDATIRQNIPSDEIVNIVDNIGLPYSGLNLSYSTSAPVGPADADIQVQLTEKHHPTDNYVENLRTLLANDYPGVTFYVLPVDIVTQILNFGLAAPIDIQIIGPRLWENRALAERMLNEIRYVPGAADARIQQPFDYPKMTVDVDRTRAESVGLTQRDVAQSILISLSGSFQTAPNFYLDPRNGVSYNIATQSPQYRLDSMAKLQSLPISGSATAQINPTVIGAGGSPTSAASITAPGTTRPVQVLGNLASIQPGAEIGEVSHYDVQPVIDIFTNVRGTDLGTVTREMQRIVNEHKKELPRGSQFILRGQSETMYKSYIGLLGGLAMSILLVYLLIVVNFQSWLDPFLIISALPAALAGIVWFLFLTDTRLSVPALTGAIMCMGVATANSILVVSFAREQLEALVGDAQKAALNAGFVRFRPVLMTALAMIIGMVPMALGLGEGGEQNAPLGRAVIGGLLLATTATLFFVPVFFSVVHGWLERRRTRTVATVGATLDEFDQ</sequence>
<organism evidence="2 3">
    <name type="scientific">Occallatibacter riparius</name>
    <dbReference type="NCBI Taxonomy" id="1002689"/>
    <lineage>
        <taxon>Bacteria</taxon>
        <taxon>Pseudomonadati</taxon>
        <taxon>Acidobacteriota</taxon>
        <taxon>Terriglobia</taxon>
        <taxon>Terriglobales</taxon>
        <taxon>Acidobacteriaceae</taxon>
        <taxon>Occallatibacter</taxon>
    </lineage>
</organism>
<keyword evidence="3" id="KW-1185">Reference proteome</keyword>
<feature type="transmembrane region" description="Helical" evidence="1">
    <location>
        <begin position="1046"/>
        <end position="1069"/>
    </location>
</feature>
<dbReference type="Gene3D" id="3.30.70.1430">
    <property type="entry name" value="Multidrug efflux transporter AcrB pore domain"/>
    <property type="match status" value="2"/>
</dbReference>
<dbReference type="EMBL" id="CP093313">
    <property type="protein sequence ID" value="UWZ87090.1"/>
    <property type="molecule type" value="Genomic_DNA"/>
</dbReference>
<dbReference type="GO" id="GO:0005886">
    <property type="term" value="C:plasma membrane"/>
    <property type="evidence" value="ECO:0007669"/>
    <property type="project" value="TreeGrafter"/>
</dbReference>
<accession>A0A9J7BY97</accession>
<feature type="transmembrane region" description="Helical" evidence="1">
    <location>
        <begin position="1010"/>
        <end position="1034"/>
    </location>
</feature>
<dbReference type="SUPFAM" id="SSF82866">
    <property type="entry name" value="Multidrug efflux transporter AcrB transmembrane domain"/>
    <property type="match status" value="2"/>
</dbReference>
<feature type="transmembrane region" description="Helical" evidence="1">
    <location>
        <begin position="910"/>
        <end position="932"/>
    </location>
</feature>
<dbReference type="SUPFAM" id="SSF82714">
    <property type="entry name" value="Multidrug efflux transporter AcrB TolC docking domain, DN and DC subdomains"/>
    <property type="match status" value="2"/>
</dbReference>
<dbReference type="RefSeq" id="WP_260796725.1">
    <property type="nucleotide sequence ID" value="NZ_CP093313.1"/>
</dbReference>
<dbReference type="PRINTS" id="PR00702">
    <property type="entry name" value="ACRIFLAVINRP"/>
</dbReference>